<evidence type="ECO:0000313" key="3">
    <source>
        <dbReference type="EMBL" id="GAA2349040.1"/>
    </source>
</evidence>
<dbReference type="Proteomes" id="UP001501444">
    <property type="component" value="Unassembled WGS sequence"/>
</dbReference>
<keyword evidence="2" id="KW-1133">Transmembrane helix</keyword>
<name>A0ABN3GD90_9ACTN</name>
<feature type="compositionally biased region" description="Low complexity" evidence="1">
    <location>
        <begin position="556"/>
        <end position="570"/>
    </location>
</feature>
<keyword evidence="2" id="KW-0472">Membrane</keyword>
<feature type="region of interest" description="Disordered" evidence="1">
    <location>
        <begin position="438"/>
        <end position="570"/>
    </location>
</feature>
<feature type="region of interest" description="Disordered" evidence="1">
    <location>
        <begin position="1"/>
        <end position="33"/>
    </location>
</feature>
<feature type="transmembrane region" description="Helical" evidence="2">
    <location>
        <begin position="40"/>
        <end position="63"/>
    </location>
</feature>
<dbReference type="EMBL" id="BAAARV010000027">
    <property type="protein sequence ID" value="GAA2349040.1"/>
    <property type="molecule type" value="Genomic_DNA"/>
</dbReference>
<feature type="transmembrane region" description="Helical" evidence="2">
    <location>
        <begin position="599"/>
        <end position="620"/>
    </location>
</feature>
<feature type="compositionally biased region" description="Polar residues" evidence="1">
    <location>
        <begin position="461"/>
        <end position="473"/>
    </location>
</feature>
<evidence type="ECO:0000256" key="2">
    <source>
        <dbReference type="SAM" id="Phobius"/>
    </source>
</evidence>
<sequence>MLVRRNDKEHGVFDNRPARTPGHRSPRDEPSGRRRAWRSLLALGLPAFAAALGGTALTAQAAIAGQDAPEVTCRVIVPADPLSAKGLATPYRLEAPCHEADAGSAAFVQATIVDPATGAVSVYDPLVVDDGTRAAVAPTVPELPAGGVVGLWFGFNGDNLRLAGDGGSLADGHCVNGAQQSIFGQFAYCNAPAVFAAADAAIAAGRLTVPALDTAADGRPCPTTRDFGLVDMDQSDNVTTTYLVLADGRTAQNTAANRAALAGRQARIEVNGSDNGLLDAHVFPALGCTPFRAPDLADAGAPATALALNELQAAAHQQAPVALVPTSDPMTKVGDRPSVAKTNLYRAGVGQPPIDQAAETPAAYCASLLRVGADRIQLDRSLTVRAASPDPQAANSLFTFLAQRFSGAYDALGCPALLRIGNPVKVTTDANGVVTGARFAAPPTSSPSAGGRPPASASPSVTRSASASPSVTRSASASPAGSASSKSPAVAQPVRTTTQPPRPVNTTTQPPRPVNTTTQPPQPVRATTQPARPVNTTTQSSHPLQTGYAAPPMQPSGPAAAAGAAGVSPPSAADLRGLAVDAMRLKAPTAPGSPGGRSLTTTMGAVLLGGGGVGTVVAIVRAARRNRWRYAPEI</sequence>
<feature type="compositionally biased region" description="Low complexity" evidence="1">
    <location>
        <begin position="438"/>
        <end position="460"/>
    </location>
</feature>
<keyword evidence="4" id="KW-1185">Reference proteome</keyword>
<protein>
    <submittedName>
        <fullName evidence="3">Uncharacterized protein</fullName>
    </submittedName>
</protein>
<evidence type="ECO:0000313" key="4">
    <source>
        <dbReference type="Proteomes" id="UP001501444"/>
    </source>
</evidence>
<gene>
    <name evidence="3" type="ORF">GCM10010170_038050</name>
</gene>
<keyword evidence="2" id="KW-0812">Transmembrane</keyword>
<comment type="caution">
    <text evidence="3">The sequence shown here is derived from an EMBL/GenBank/DDBJ whole genome shotgun (WGS) entry which is preliminary data.</text>
</comment>
<feature type="compositionally biased region" description="Low complexity" evidence="1">
    <location>
        <begin position="474"/>
        <end position="519"/>
    </location>
</feature>
<feature type="compositionally biased region" description="Polar residues" evidence="1">
    <location>
        <begin position="526"/>
        <end position="544"/>
    </location>
</feature>
<reference evidence="3 4" key="1">
    <citation type="journal article" date="2019" name="Int. J. Syst. Evol. Microbiol.">
        <title>The Global Catalogue of Microorganisms (GCM) 10K type strain sequencing project: providing services to taxonomists for standard genome sequencing and annotation.</title>
        <authorList>
            <consortium name="The Broad Institute Genomics Platform"/>
            <consortium name="The Broad Institute Genome Sequencing Center for Infectious Disease"/>
            <person name="Wu L."/>
            <person name="Ma J."/>
        </authorList>
    </citation>
    <scope>NUCLEOTIDE SEQUENCE [LARGE SCALE GENOMIC DNA]</scope>
    <source>
        <strain evidence="3 4">JCM 3272</strain>
    </source>
</reference>
<feature type="compositionally biased region" description="Basic and acidic residues" evidence="1">
    <location>
        <begin position="1"/>
        <end position="17"/>
    </location>
</feature>
<organism evidence="3 4">
    <name type="scientific">Dactylosporangium salmoneum</name>
    <dbReference type="NCBI Taxonomy" id="53361"/>
    <lineage>
        <taxon>Bacteria</taxon>
        <taxon>Bacillati</taxon>
        <taxon>Actinomycetota</taxon>
        <taxon>Actinomycetes</taxon>
        <taxon>Micromonosporales</taxon>
        <taxon>Micromonosporaceae</taxon>
        <taxon>Dactylosporangium</taxon>
    </lineage>
</organism>
<accession>A0ABN3GD90</accession>
<proteinExistence type="predicted"/>
<evidence type="ECO:0000256" key="1">
    <source>
        <dbReference type="SAM" id="MobiDB-lite"/>
    </source>
</evidence>